<reference evidence="3 5" key="2">
    <citation type="submission" date="2013-03" db="EMBL/GenBank/DDBJ databases">
        <title>The Genome Sequence of Enterococcus moraviensis BAA-383 (PacBio/Illumina hybrid assembly).</title>
        <authorList>
            <consortium name="The Broad Institute Genomics Platform"/>
            <consortium name="The Broad Institute Genome Sequencing Center for Infectious Disease"/>
            <person name="Earl A."/>
            <person name="Russ C."/>
            <person name="Gilmore M."/>
            <person name="Surin D."/>
            <person name="Walker B."/>
            <person name="Young S."/>
            <person name="Zeng Q."/>
            <person name="Gargeya S."/>
            <person name="Fitzgerald M."/>
            <person name="Haas B."/>
            <person name="Abouelleil A."/>
            <person name="Allen A.W."/>
            <person name="Alvarado L."/>
            <person name="Arachchi H.M."/>
            <person name="Berlin A.M."/>
            <person name="Chapman S.B."/>
            <person name="Gainer-Dewar J."/>
            <person name="Goldberg J."/>
            <person name="Griggs A."/>
            <person name="Gujja S."/>
            <person name="Hansen M."/>
            <person name="Howarth C."/>
            <person name="Imamovic A."/>
            <person name="Ireland A."/>
            <person name="Larimer J."/>
            <person name="McCowan C."/>
            <person name="Murphy C."/>
            <person name="Pearson M."/>
            <person name="Poon T.W."/>
            <person name="Priest M."/>
            <person name="Roberts A."/>
            <person name="Saif S."/>
            <person name="Shea T."/>
            <person name="Sisk P."/>
            <person name="Sykes S."/>
            <person name="Wortman J."/>
            <person name="Nusbaum C."/>
            <person name="Birren B."/>
        </authorList>
    </citation>
    <scope>NUCLEOTIDE SEQUENCE [LARGE SCALE GENOMIC DNA]</scope>
    <source>
        <strain evidence="3 5">ATCC BAA-383</strain>
    </source>
</reference>
<keyword evidence="1" id="KW-1133">Transmembrane helix</keyword>
<evidence type="ECO:0000313" key="2">
    <source>
        <dbReference type="EMBL" id="EOI06785.1"/>
    </source>
</evidence>
<evidence type="ECO:0000313" key="5">
    <source>
        <dbReference type="Proteomes" id="UP000014157"/>
    </source>
</evidence>
<keyword evidence="1" id="KW-0472">Membrane</keyword>
<dbReference type="Proteomes" id="UP000013781">
    <property type="component" value="Unassembled WGS sequence"/>
</dbReference>
<evidence type="ECO:0000313" key="4">
    <source>
        <dbReference type="Proteomes" id="UP000013781"/>
    </source>
</evidence>
<name>R2RCN1_9ENTE</name>
<dbReference type="Proteomes" id="UP000014157">
    <property type="component" value="Unassembled WGS sequence"/>
</dbReference>
<gene>
    <name evidence="3" type="ORF">I586_02856</name>
    <name evidence="2" type="ORF">UAY_00127</name>
</gene>
<reference evidence="2 4" key="1">
    <citation type="submission" date="2013-02" db="EMBL/GenBank/DDBJ databases">
        <title>The Genome Sequence of Enterococcus moraviensis BAA-383.</title>
        <authorList>
            <consortium name="The Broad Institute Genome Sequencing Platform"/>
            <consortium name="The Broad Institute Genome Sequencing Center for Infectious Disease"/>
            <person name="Earl A.M."/>
            <person name="Gilmore M.S."/>
            <person name="Lebreton F."/>
            <person name="Walker B."/>
            <person name="Young S.K."/>
            <person name="Zeng Q."/>
            <person name="Gargeya S."/>
            <person name="Fitzgerald M."/>
            <person name="Haas B."/>
            <person name="Abouelleil A."/>
            <person name="Alvarado L."/>
            <person name="Arachchi H.M."/>
            <person name="Berlin A.M."/>
            <person name="Chapman S.B."/>
            <person name="Dewar J."/>
            <person name="Goldberg J."/>
            <person name="Griggs A."/>
            <person name="Gujja S."/>
            <person name="Hansen M."/>
            <person name="Howarth C."/>
            <person name="Imamovic A."/>
            <person name="Larimer J."/>
            <person name="McCowan C."/>
            <person name="Murphy C."/>
            <person name="Neiman D."/>
            <person name="Pearson M."/>
            <person name="Priest M."/>
            <person name="Roberts A."/>
            <person name="Saif S."/>
            <person name="Shea T."/>
            <person name="Sisk P."/>
            <person name="Sykes S."/>
            <person name="Wortman J."/>
            <person name="Nusbaum C."/>
            <person name="Birren B."/>
        </authorList>
    </citation>
    <scope>NUCLEOTIDE SEQUENCE [LARGE SCALE GENOMIC DNA]</scope>
    <source>
        <strain evidence="2 4">ATCC BAA-383</strain>
    </source>
</reference>
<dbReference type="EMBL" id="ASWB01000004">
    <property type="protein sequence ID" value="EOT65122.1"/>
    <property type="molecule type" value="Genomic_DNA"/>
</dbReference>
<keyword evidence="1" id="KW-0812">Transmembrane</keyword>
<dbReference type="AlphaFoldDB" id="R2RCN1"/>
<dbReference type="RefSeq" id="WP_010762316.1">
    <property type="nucleotide sequence ID" value="NZ_ASWB01000004.1"/>
</dbReference>
<evidence type="ECO:0000256" key="1">
    <source>
        <dbReference type="SAM" id="Phobius"/>
    </source>
</evidence>
<feature type="transmembrane region" description="Helical" evidence="1">
    <location>
        <begin position="6"/>
        <end position="30"/>
    </location>
</feature>
<dbReference type="EMBL" id="AJAS01000002">
    <property type="protein sequence ID" value="EOI06785.1"/>
    <property type="molecule type" value="Genomic_DNA"/>
</dbReference>
<keyword evidence="5" id="KW-1185">Reference proteome</keyword>
<comment type="caution">
    <text evidence="2">The sequence shown here is derived from an EMBL/GenBank/DDBJ whole genome shotgun (WGS) entry which is preliminary data.</text>
</comment>
<dbReference type="HOGENOM" id="CLU_108414_0_0_9"/>
<dbReference type="PATRIC" id="fig|1158609.3.peg.115"/>
<dbReference type="STRING" id="155617.RV09_GL003184"/>
<dbReference type="OrthoDB" id="2185338at2"/>
<organism evidence="2 4">
    <name type="scientific">Enterococcus moraviensis ATCC BAA-383</name>
    <dbReference type="NCBI Taxonomy" id="1158609"/>
    <lineage>
        <taxon>Bacteria</taxon>
        <taxon>Bacillati</taxon>
        <taxon>Bacillota</taxon>
        <taxon>Bacilli</taxon>
        <taxon>Lactobacillales</taxon>
        <taxon>Enterococcaceae</taxon>
        <taxon>Enterococcus</taxon>
    </lineage>
</organism>
<proteinExistence type="predicted"/>
<sequence>MGILYWLFIGLLVSSILLILVSIWYIYLGIQSSRKRQMLKMRRPKNKQKRRKLKKEILRLQKQKQRYMRSSFLLLLVSILLTMGAFYTRFYQQTSLSANDGEIIVQSYFLVDSIEKDIQGIQNGADPEKSQEKIRTMTALMVTYGNLPPSGSLTKERQQMLKKYYQGIRELGMNLNSQAARRLGDPKIVEDYLSDIKQLKQSQQKIFQTFKVNESALKQKK</sequence>
<feature type="transmembrane region" description="Helical" evidence="1">
    <location>
        <begin position="67"/>
        <end position="87"/>
    </location>
</feature>
<protein>
    <submittedName>
        <fullName evidence="2">Uncharacterized protein</fullName>
    </submittedName>
</protein>
<accession>R2RCN1</accession>
<dbReference type="eggNOG" id="ENOG5032P4B">
    <property type="taxonomic scope" value="Bacteria"/>
</dbReference>
<evidence type="ECO:0000313" key="3">
    <source>
        <dbReference type="EMBL" id="EOT65122.1"/>
    </source>
</evidence>